<evidence type="ECO:0000256" key="2">
    <source>
        <dbReference type="ARBA" id="ARBA00010617"/>
    </source>
</evidence>
<dbReference type="GO" id="GO:0020037">
    <property type="term" value="F:heme binding"/>
    <property type="evidence" value="ECO:0007669"/>
    <property type="project" value="InterPro"/>
</dbReference>
<evidence type="ECO:0000256" key="9">
    <source>
        <dbReference type="SAM" id="Phobius"/>
    </source>
</evidence>
<evidence type="ECO:0000256" key="7">
    <source>
        <dbReference type="PIRSR" id="PIRSR602401-1"/>
    </source>
</evidence>
<comment type="caution">
    <text evidence="10">The sequence shown here is derived from an EMBL/GenBank/DDBJ whole genome shotgun (WGS) entry which is preliminary data.</text>
</comment>
<gene>
    <name evidence="10" type="ORF">H2200_003701</name>
</gene>
<evidence type="ECO:0000256" key="8">
    <source>
        <dbReference type="RuleBase" id="RU000461"/>
    </source>
</evidence>
<dbReference type="FunFam" id="1.10.630.10:FF:000050">
    <property type="entry name" value="Cytochrome P450 monooxygenase"/>
    <property type="match status" value="1"/>
</dbReference>
<dbReference type="EMBL" id="JAPDRK010000005">
    <property type="protein sequence ID" value="KAJ9612104.1"/>
    <property type="molecule type" value="Genomic_DNA"/>
</dbReference>
<dbReference type="Pfam" id="PF00067">
    <property type="entry name" value="p450"/>
    <property type="match status" value="1"/>
</dbReference>
<keyword evidence="9" id="KW-0812">Transmembrane</keyword>
<keyword evidence="6 8" id="KW-0503">Monooxygenase</keyword>
<feature type="transmembrane region" description="Helical" evidence="9">
    <location>
        <begin position="17"/>
        <end position="41"/>
    </location>
</feature>
<dbReference type="InterPro" id="IPR002401">
    <property type="entry name" value="Cyt_P450_E_grp-I"/>
</dbReference>
<dbReference type="PANTHER" id="PTHR24305">
    <property type="entry name" value="CYTOCHROME P450"/>
    <property type="match status" value="1"/>
</dbReference>
<dbReference type="PRINTS" id="PR00385">
    <property type="entry name" value="P450"/>
</dbReference>
<keyword evidence="3 7" id="KW-0479">Metal-binding</keyword>
<evidence type="ECO:0000256" key="1">
    <source>
        <dbReference type="ARBA" id="ARBA00001971"/>
    </source>
</evidence>
<name>A0AA38XES1_9EURO</name>
<dbReference type="PROSITE" id="PS00086">
    <property type="entry name" value="CYTOCHROME_P450"/>
    <property type="match status" value="1"/>
</dbReference>
<reference evidence="10" key="1">
    <citation type="submission" date="2022-10" db="EMBL/GenBank/DDBJ databases">
        <title>Culturing micro-colonial fungi from biological soil crusts in the Mojave desert and describing Neophaeococcomyces mojavensis, and introducing the new genera and species Taxawa tesnikishii.</title>
        <authorList>
            <person name="Kurbessoian T."/>
            <person name="Stajich J.E."/>
        </authorList>
    </citation>
    <scope>NUCLEOTIDE SEQUENCE</scope>
    <source>
        <strain evidence="10">TK_41</strain>
    </source>
</reference>
<protein>
    <recommendedName>
        <fullName evidence="12">Pisatin demethylase</fullName>
    </recommendedName>
</protein>
<dbReference type="InterPro" id="IPR036396">
    <property type="entry name" value="Cyt_P450_sf"/>
</dbReference>
<evidence type="ECO:0000313" key="10">
    <source>
        <dbReference type="EMBL" id="KAJ9612104.1"/>
    </source>
</evidence>
<keyword evidence="4 8" id="KW-0560">Oxidoreductase</keyword>
<dbReference type="Gene3D" id="1.10.630.10">
    <property type="entry name" value="Cytochrome P450"/>
    <property type="match status" value="1"/>
</dbReference>
<evidence type="ECO:0000256" key="6">
    <source>
        <dbReference type="ARBA" id="ARBA00023033"/>
    </source>
</evidence>
<dbReference type="GO" id="GO:0004497">
    <property type="term" value="F:monooxygenase activity"/>
    <property type="evidence" value="ECO:0007669"/>
    <property type="project" value="UniProtKB-KW"/>
</dbReference>
<dbReference type="AlphaFoldDB" id="A0AA38XES1"/>
<keyword evidence="9" id="KW-1133">Transmembrane helix</keyword>
<evidence type="ECO:0000256" key="3">
    <source>
        <dbReference type="ARBA" id="ARBA00022723"/>
    </source>
</evidence>
<dbReference type="SUPFAM" id="SSF48264">
    <property type="entry name" value="Cytochrome P450"/>
    <property type="match status" value="1"/>
</dbReference>
<dbReference type="GO" id="GO:0005506">
    <property type="term" value="F:iron ion binding"/>
    <property type="evidence" value="ECO:0007669"/>
    <property type="project" value="InterPro"/>
</dbReference>
<keyword evidence="7 8" id="KW-0349">Heme</keyword>
<dbReference type="PANTHER" id="PTHR24305:SF232">
    <property type="entry name" value="P450, PUTATIVE (EUROFUNG)-RELATED"/>
    <property type="match status" value="1"/>
</dbReference>
<keyword evidence="9" id="KW-0472">Membrane</keyword>
<keyword evidence="11" id="KW-1185">Reference proteome</keyword>
<evidence type="ECO:0000313" key="11">
    <source>
        <dbReference type="Proteomes" id="UP001172673"/>
    </source>
</evidence>
<organism evidence="10 11">
    <name type="scientific">Cladophialophora chaetospira</name>
    <dbReference type="NCBI Taxonomy" id="386627"/>
    <lineage>
        <taxon>Eukaryota</taxon>
        <taxon>Fungi</taxon>
        <taxon>Dikarya</taxon>
        <taxon>Ascomycota</taxon>
        <taxon>Pezizomycotina</taxon>
        <taxon>Eurotiomycetes</taxon>
        <taxon>Chaetothyriomycetidae</taxon>
        <taxon>Chaetothyriales</taxon>
        <taxon>Herpotrichiellaceae</taxon>
        <taxon>Cladophialophora</taxon>
    </lineage>
</organism>
<evidence type="ECO:0000256" key="5">
    <source>
        <dbReference type="ARBA" id="ARBA00023004"/>
    </source>
</evidence>
<comment type="similarity">
    <text evidence="2 8">Belongs to the cytochrome P450 family.</text>
</comment>
<proteinExistence type="inferred from homology"/>
<evidence type="ECO:0000256" key="4">
    <source>
        <dbReference type="ARBA" id="ARBA00023002"/>
    </source>
</evidence>
<dbReference type="InterPro" id="IPR050121">
    <property type="entry name" value="Cytochrome_P450_monoxygenase"/>
</dbReference>
<keyword evidence="5 7" id="KW-0408">Iron</keyword>
<dbReference type="PRINTS" id="PR00463">
    <property type="entry name" value="EP450I"/>
</dbReference>
<dbReference type="InterPro" id="IPR001128">
    <property type="entry name" value="Cyt_P450"/>
</dbReference>
<sequence length="530" mass="60278">MDASSQAFVRYSKGTSVFGVTVCFLVLVAIVYLAVSVFVAFRPELRNLPGPILARFSGIYRLTLVYGGQAPFNYRRLHQKYGTIVRVGPNHVSVSDPAVIPQIYGIGANYLKTSFYKVFTPFYQGTPLESLFSTQDPMYHKSLKKPVANLFSMTNLRYYEVHVDEGTQIFIDAMDDLENESVDLSKWLQWYAFDVIASITFQRRFGFMERRCDVDNMIRDLDLGGGYIKVVTQFPELHQWLIGNKTLMGLLERLFGELPDAFARFMKITEQEIARYNSEETAMKAGRTDFLAQLREKEAKDGQISFRDMMNHLSNNIIAGSDTTAISLRAVFYYLLKTPMVYKKLVTEIGEADSNKQLSSLITFEESLKLSYLQAVMKEALRIHPGVAFPLERYIPPEGATICGVKLRGGTNISVNPAVIHMSKEVYGEDADQFRPERWIEASPQQLKQMDRSFLTFGHGARTCIGKNISTLEMGKFIPQILRHFDLDWVSPQAEWNLEAAWFWKQSGMLVKFKRRVKSSKGVGSLDDGI</sequence>
<evidence type="ECO:0008006" key="12">
    <source>
        <dbReference type="Google" id="ProtNLM"/>
    </source>
</evidence>
<dbReference type="GO" id="GO:0016705">
    <property type="term" value="F:oxidoreductase activity, acting on paired donors, with incorporation or reduction of molecular oxygen"/>
    <property type="evidence" value="ECO:0007669"/>
    <property type="project" value="InterPro"/>
</dbReference>
<dbReference type="InterPro" id="IPR017972">
    <property type="entry name" value="Cyt_P450_CS"/>
</dbReference>
<dbReference type="Proteomes" id="UP001172673">
    <property type="component" value="Unassembled WGS sequence"/>
</dbReference>
<dbReference type="CDD" id="cd11060">
    <property type="entry name" value="CYP57A1-like"/>
    <property type="match status" value="1"/>
</dbReference>
<comment type="cofactor">
    <cofactor evidence="1 7">
        <name>heme</name>
        <dbReference type="ChEBI" id="CHEBI:30413"/>
    </cofactor>
</comment>
<accession>A0AA38XES1</accession>
<feature type="binding site" description="axial binding residue" evidence="7">
    <location>
        <position position="464"/>
    </location>
    <ligand>
        <name>heme</name>
        <dbReference type="ChEBI" id="CHEBI:30413"/>
    </ligand>
    <ligandPart>
        <name>Fe</name>
        <dbReference type="ChEBI" id="CHEBI:18248"/>
    </ligandPart>
</feature>